<name>A0A0F9HRM2_9ZZZZ</name>
<protein>
    <submittedName>
        <fullName evidence="1">Uncharacterized protein</fullName>
    </submittedName>
</protein>
<reference evidence="1" key="1">
    <citation type="journal article" date="2015" name="Nature">
        <title>Complex archaea that bridge the gap between prokaryotes and eukaryotes.</title>
        <authorList>
            <person name="Spang A."/>
            <person name="Saw J.H."/>
            <person name="Jorgensen S.L."/>
            <person name="Zaremba-Niedzwiedzka K."/>
            <person name="Martijn J."/>
            <person name="Lind A.E."/>
            <person name="van Eijk R."/>
            <person name="Schleper C."/>
            <person name="Guy L."/>
            <person name="Ettema T.J."/>
        </authorList>
    </citation>
    <scope>NUCLEOTIDE SEQUENCE</scope>
</reference>
<sequence length="55" mass="6292">MLFGDDTSGQCYCYICQAMRNGVAINRAFFERNKGIEICLLGLLIYEQAMKEPRP</sequence>
<dbReference type="EMBL" id="LAZR01014375">
    <property type="protein sequence ID" value="KKM17772.1"/>
    <property type="molecule type" value="Genomic_DNA"/>
</dbReference>
<comment type="caution">
    <text evidence="1">The sequence shown here is derived from an EMBL/GenBank/DDBJ whole genome shotgun (WGS) entry which is preliminary data.</text>
</comment>
<evidence type="ECO:0000313" key="1">
    <source>
        <dbReference type="EMBL" id="KKM17772.1"/>
    </source>
</evidence>
<proteinExistence type="predicted"/>
<gene>
    <name evidence="1" type="ORF">LCGC14_1672460</name>
</gene>
<dbReference type="AlphaFoldDB" id="A0A0F9HRM2"/>
<accession>A0A0F9HRM2</accession>
<organism evidence="1">
    <name type="scientific">marine sediment metagenome</name>
    <dbReference type="NCBI Taxonomy" id="412755"/>
    <lineage>
        <taxon>unclassified sequences</taxon>
        <taxon>metagenomes</taxon>
        <taxon>ecological metagenomes</taxon>
    </lineage>
</organism>